<dbReference type="Proteomes" id="UP000292957">
    <property type="component" value="Unassembled WGS sequence"/>
</dbReference>
<sequence length="70" mass="7652">MAPCRPSPSLLLVRQLNGFLSHALSLPAGRGFALEREGNAEYSRDHRMRCSIATCCVVSLAPERFSLTSC</sequence>
<name>A0A4Q9MWB3_9APHY</name>
<proteinExistence type="predicted"/>
<evidence type="ECO:0000313" key="1">
    <source>
        <dbReference type="EMBL" id="TBU30596.1"/>
    </source>
</evidence>
<organism evidence="1">
    <name type="scientific">Dichomitus squalens</name>
    <dbReference type="NCBI Taxonomy" id="114155"/>
    <lineage>
        <taxon>Eukaryota</taxon>
        <taxon>Fungi</taxon>
        <taxon>Dikarya</taxon>
        <taxon>Basidiomycota</taxon>
        <taxon>Agaricomycotina</taxon>
        <taxon>Agaricomycetes</taxon>
        <taxon>Polyporales</taxon>
        <taxon>Polyporaceae</taxon>
        <taxon>Dichomitus</taxon>
    </lineage>
</organism>
<dbReference type="AlphaFoldDB" id="A0A4Q9MWB3"/>
<reference evidence="1" key="1">
    <citation type="submission" date="2019-01" db="EMBL/GenBank/DDBJ databases">
        <title>Draft genome sequences of three monokaryotic isolates of the white-rot basidiomycete fungus Dichomitus squalens.</title>
        <authorList>
            <consortium name="DOE Joint Genome Institute"/>
            <person name="Lopez S.C."/>
            <person name="Andreopoulos B."/>
            <person name="Pangilinan J."/>
            <person name="Lipzen A."/>
            <person name="Riley R."/>
            <person name="Ahrendt S."/>
            <person name="Ng V."/>
            <person name="Barry K."/>
            <person name="Daum C."/>
            <person name="Grigoriev I.V."/>
            <person name="Hilden K.S."/>
            <person name="Makela M.R."/>
            <person name="de Vries R.P."/>
        </authorList>
    </citation>
    <scope>NUCLEOTIDE SEQUENCE [LARGE SCALE GENOMIC DNA]</scope>
    <source>
        <strain evidence="1">OM18370.1</strain>
    </source>
</reference>
<gene>
    <name evidence="1" type="ORF">BD311DRAFT_754025</name>
</gene>
<accession>A0A4Q9MWB3</accession>
<dbReference type="EMBL" id="ML143404">
    <property type="protein sequence ID" value="TBU30596.1"/>
    <property type="molecule type" value="Genomic_DNA"/>
</dbReference>
<protein>
    <submittedName>
        <fullName evidence="1">Uncharacterized protein</fullName>
    </submittedName>
</protein>